<keyword evidence="3" id="KW-1185">Reference proteome</keyword>
<gene>
    <name evidence="2" type="ORF">QWZ15_20585</name>
</gene>
<sequence length="166" mass="19213">MIKSGKEYTAIINRIVEFLAVSENIENPEAKGYVELNLLSDLVADYEEKHHPIQPPLLSEAIRKNLNFFPEFEYQLGTISTQNIMIIIKSREFRDNQKKYFELALKQQVIVQQGRKHAFAITPISEDDQYFMDPKVKSELMEGIAQHKAGKTTRVDPKDFDKLLGR</sequence>
<evidence type="ECO:0000313" key="3">
    <source>
        <dbReference type="Proteomes" id="UP001236663"/>
    </source>
</evidence>
<proteinExistence type="inferred from homology"/>
<evidence type="ECO:0008006" key="4">
    <source>
        <dbReference type="Google" id="ProtNLM"/>
    </source>
</evidence>
<name>A0ABT8CCV9_9BACT</name>
<accession>A0ABT8CCV9</accession>
<protein>
    <recommendedName>
        <fullName evidence="4">HTH-type transcriptional regulator / antitoxin HigA</fullName>
    </recommendedName>
</protein>
<evidence type="ECO:0000313" key="2">
    <source>
        <dbReference type="EMBL" id="MDN3690231.1"/>
    </source>
</evidence>
<evidence type="ECO:0000256" key="1">
    <source>
        <dbReference type="ARBA" id="ARBA00009981"/>
    </source>
</evidence>
<dbReference type="InterPro" id="IPR036165">
    <property type="entry name" value="YefM-like_sf"/>
</dbReference>
<reference evidence="3" key="1">
    <citation type="journal article" date="2019" name="Int. J. Syst. Evol. Microbiol.">
        <title>The Global Catalogue of Microorganisms (GCM) 10K type strain sequencing project: providing services to taxonomists for standard genome sequencing and annotation.</title>
        <authorList>
            <consortium name="The Broad Institute Genomics Platform"/>
            <consortium name="The Broad Institute Genome Sequencing Center for Infectious Disease"/>
            <person name="Wu L."/>
            <person name="Ma J."/>
        </authorList>
    </citation>
    <scope>NUCLEOTIDE SEQUENCE [LARGE SCALE GENOMIC DNA]</scope>
    <source>
        <strain evidence="3">CECT 7706</strain>
    </source>
</reference>
<dbReference type="SUPFAM" id="SSF143120">
    <property type="entry name" value="YefM-like"/>
    <property type="match status" value="1"/>
</dbReference>
<dbReference type="RefSeq" id="WP_205602009.1">
    <property type="nucleotide sequence ID" value="NZ_JAUFQS010000047.1"/>
</dbReference>
<organism evidence="2 3">
    <name type="scientific">Cyclobacterium jeungdonense</name>
    <dbReference type="NCBI Taxonomy" id="708087"/>
    <lineage>
        <taxon>Bacteria</taxon>
        <taxon>Pseudomonadati</taxon>
        <taxon>Bacteroidota</taxon>
        <taxon>Cytophagia</taxon>
        <taxon>Cytophagales</taxon>
        <taxon>Cyclobacteriaceae</taxon>
        <taxon>Cyclobacterium</taxon>
    </lineage>
</organism>
<dbReference type="Proteomes" id="UP001236663">
    <property type="component" value="Unassembled WGS sequence"/>
</dbReference>
<dbReference type="EMBL" id="JAUFQS010000047">
    <property type="protein sequence ID" value="MDN3690231.1"/>
    <property type="molecule type" value="Genomic_DNA"/>
</dbReference>
<comment type="similarity">
    <text evidence="1">Belongs to the phD/YefM antitoxin family.</text>
</comment>
<comment type="caution">
    <text evidence="2">The sequence shown here is derived from an EMBL/GenBank/DDBJ whole genome shotgun (WGS) entry which is preliminary data.</text>
</comment>